<dbReference type="GO" id="GO:0055085">
    <property type="term" value="P:transmembrane transport"/>
    <property type="evidence" value="ECO:0007669"/>
    <property type="project" value="InterPro"/>
</dbReference>
<evidence type="ECO:0000256" key="5">
    <source>
        <dbReference type="ARBA" id="ARBA00023136"/>
    </source>
</evidence>
<evidence type="ECO:0000256" key="2">
    <source>
        <dbReference type="ARBA" id="ARBA00022448"/>
    </source>
</evidence>
<keyword evidence="9" id="KW-1185">Reference proteome</keyword>
<keyword evidence="4" id="KW-0677">Repeat</keyword>
<evidence type="ECO:0000313" key="8">
    <source>
        <dbReference type="EMBL" id="OHS96175.1"/>
    </source>
</evidence>
<comment type="subcellular location">
    <subcellularLocation>
        <location evidence="1">Membrane</location>
        <topology evidence="1">Multi-pass membrane protein</topology>
    </subcellularLocation>
</comment>
<dbReference type="VEuPathDB" id="TrichDB:TRFO_10088"/>
<name>A0A1J4JD30_9EUKA</name>
<keyword evidence="5 6" id="KW-0472">Membrane</keyword>
<feature type="repeat" description="Solcar" evidence="6">
    <location>
        <begin position="31"/>
        <end position="110"/>
    </location>
</feature>
<evidence type="ECO:0000313" key="9">
    <source>
        <dbReference type="Proteomes" id="UP000179807"/>
    </source>
</evidence>
<dbReference type="InterPro" id="IPR002067">
    <property type="entry name" value="MCP"/>
</dbReference>
<dbReference type="EMBL" id="MLAK01001193">
    <property type="protein sequence ID" value="OHS96175.1"/>
    <property type="molecule type" value="Genomic_DNA"/>
</dbReference>
<dbReference type="GO" id="GO:0016020">
    <property type="term" value="C:membrane"/>
    <property type="evidence" value="ECO:0007669"/>
    <property type="project" value="UniProtKB-SubCell"/>
</dbReference>
<evidence type="ECO:0000256" key="3">
    <source>
        <dbReference type="ARBA" id="ARBA00022692"/>
    </source>
</evidence>
<dbReference type="RefSeq" id="XP_068349312.1">
    <property type="nucleotide sequence ID" value="XM_068495235.1"/>
</dbReference>
<comment type="similarity">
    <text evidence="7">Belongs to the mitochondrial carrier (TC 2.A.29) family.</text>
</comment>
<protein>
    <submittedName>
        <fullName evidence="8">Mitochondrial substrate carrier family protein B</fullName>
    </submittedName>
</protein>
<evidence type="ECO:0000256" key="4">
    <source>
        <dbReference type="ARBA" id="ARBA00022737"/>
    </source>
</evidence>
<dbReference type="PROSITE" id="PS50920">
    <property type="entry name" value="SOLCAR"/>
    <property type="match status" value="3"/>
</dbReference>
<proteinExistence type="inferred from homology"/>
<keyword evidence="3 6" id="KW-0812">Transmembrane</keyword>
<dbReference type="PANTHER" id="PTHR24089">
    <property type="entry name" value="SOLUTE CARRIER FAMILY 25"/>
    <property type="match status" value="1"/>
</dbReference>
<dbReference type="SUPFAM" id="SSF103506">
    <property type="entry name" value="Mitochondrial carrier"/>
    <property type="match status" value="1"/>
</dbReference>
<feature type="repeat" description="Solcar" evidence="6">
    <location>
        <begin position="117"/>
        <end position="201"/>
    </location>
</feature>
<gene>
    <name evidence="8" type="primary">mcfB</name>
    <name evidence="8" type="ORF">TRFO_10088</name>
</gene>
<organism evidence="8 9">
    <name type="scientific">Tritrichomonas foetus</name>
    <dbReference type="NCBI Taxonomy" id="1144522"/>
    <lineage>
        <taxon>Eukaryota</taxon>
        <taxon>Metamonada</taxon>
        <taxon>Parabasalia</taxon>
        <taxon>Tritrichomonadida</taxon>
        <taxon>Tritrichomonadidae</taxon>
        <taxon>Tritrichomonas</taxon>
    </lineage>
</organism>
<evidence type="ECO:0000256" key="7">
    <source>
        <dbReference type="RuleBase" id="RU000488"/>
    </source>
</evidence>
<dbReference type="GeneID" id="94829939"/>
<accession>A0A1J4JD30</accession>
<dbReference type="Gene3D" id="1.50.40.10">
    <property type="entry name" value="Mitochondrial carrier domain"/>
    <property type="match status" value="1"/>
</dbReference>
<dbReference type="OrthoDB" id="270584at2759"/>
<reference evidence="8" key="1">
    <citation type="submission" date="2016-10" db="EMBL/GenBank/DDBJ databases">
        <authorList>
            <person name="Benchimol M."/>
            <person name="Almeida L.G."/>
            <person name="Vasconcelos A.T."/>
            <person name="Perreira-Neves A."/>
            <person name="Rosa I.A."/>
            <person name="Tasca T."/>
            <person name="Bogo M.R."/>
            <person name="de Souza W."/>
        </authorList>
    </citation>
    <scope>NUCLEOTIDE SEQUENCE [LARGE SCALE GENOMIC DNA]</scope>
    <source>
        <strain evidence="8">K</strain>
    </source>
</reference>
<dbReference type="Proteomes" id="UP000179807">
    <property type="component" value="Unassembled WGS sequence"/>
</dbReference>
<evidence type="ECO:0000256" key="6">
    <source>
        <dbReference type="PROSITE-ProRule" id="PRU00282"/>
    </source>
</evidence>
<dbReference type="PRINTS" id="PR00926">
    <property type="entry name" value="MITOCARRIER"/>
</dbReference>
<dbReference type="Pfam" id="PF00153">
    <property type="entry name" value="Mito_carr"/>
    <property type="match status" value="3"/>
</dbReference>
<sequence length="309" mass="34335">MQRKMEKRKADEILYATSPKVLPHLKLTRQDNFICGTLSGFLARTLTSPLDVIKLLIQVGTKGESISSCCREIYKRDGIRGFWNGNAISVINQGFYSGIKFFIVKEIHDYTGKSVDATSLESAITGGVAGVISQIAVFPLDLIRTRIIVQPSQYKGFFHACNKIARDEGITSLWSGLLPTIVGSIPYESSQYLVYGQLRQFAVNKSSQPLTPLQNVTFGTIAGIASATITYPFENVRKMMMITDENGNKLHTSMIGCMKSVFKTEGIHGLYKGVALNAIKVIPYSALQYTLYDEVCKLFIRAKKIVYDE</sequence>
<evidence type="ECO:0000256" key="1">
    <source>
        <dbReference type="ARBA" id="ARBA00004141"/>
    </source>
</evidence>
<keyword evidence="2 7" id="KW-0813">Transport</keyword>
<feature type="repeat" description="Solcar" evidence="6">
    <location>
        <begin position="210"/>
        <end position="298"/>
    </location>
</feature>
<dbReference type="InterPro" id="IPR018108">
    <property type="entry name" value="MCP_transmembrane"/>
</dbReference>
<comment type="caution">
    <text evidence="8">The sequence shown here is derived from an EMBL/GenBank/DDBJ whole genome shotgun (WGS) entry which is preliminary data.</text>
</comment>
<dbReference type="InterPro" id="IPR023395">
    <property type="entry name" value="MCP_dom_sf"/>
</dbReference>
<dbReference type="AlphaFoldDB" id="A0A1J4JD30"/>